<evidence type="ECO:0000256" key="2">
    <source>
        <dbReference type="ARBA" id="ARBA00008803"/>
    </source>
</evidence>
<feature type="region of interest" description="Disordered" evidence="6">
    <location>
        <begin position="300"/>
        <end position="401"/>
    </location>
</feature>
<dbReference type="RefSeq" id="XP_043141079.1">
    <property type="nucleotide sequence ID" value="XM_043283839.1"/>
</dbReference>
<name>A0A7R7VXJ8_ASPCH</name>
<evidence type="ECO:0000256" key="5">
    <source>
        <dbReference type="ARBA" id="ARBA00023136"/>
    </source>
</evidence>
<evidence type="ECO:0000256" key="7">
    <source>
        <dbReference type="SAM" id="Phobius"/>
    </source>
</evidence>
<comment type="subcellular location">
    <subcellularLocation>
        <location evidence="1">Membrane</location>
        <topology evidence="1">Multi-pass membrane protein</topology>
    </subcellularLocation>
</comment>
<accession>A0A7R7VXJ8</accession>
<dbReference type="PANTHER" id="PTHR13317">
    <property type="entry name" value="TRANSMEMBRANE ANTERIOR POSTERIOR TRANSFORMATION PROTEIN 1 HOMOLOG"/>
    <property type="match status" value="1"/>
</dbReference>
<feature type="compositionally biased region" description="Polar residues" evidence="6">
    <location>
        <begin position="1034"/>
        <end position="1043"/>
    </location>
</feature>
<feature type="region of interest" description="Disordered" evidence="6">
    <location>
        <begin position="547"/>
        <end position="580"/>
    </location>
</feature>
<keyword evidence="5 7" id="KW-0472">Membrane</keyword>
<dbReference type="Proteomes" id="UP000637239">
    <property type="component" value="Chromosome 8"/>
</dbReference>
<feature type="compositionally biased region" description="Basic and acidic residues" evidence="6">
    <location>
        <begin position="209"/>
        <end position="220"/>
    </location>
</feature>
<dbReference type="KEGG" id="ache:ACHE_80466S"/>
<feature type="compositionally biased region" description="Pro residues" evidence="6">
    <location>
        <begin position="384"/>
        <end position="401"/>
    </location>
</feature>
<keyword evidence="9" id="KW-1185">Reference proteome</keyword>
<gene>
    <name evidence="8" type="ORF">ACHE_80466S</name>
</gene>
<dbReference type="Pfam" id="PF05346">
    <property type="entry name" value="DUF747"/>
    <property type="match status" value="1"/>
</dbReference>
<feature type="compositionally biased region" description="Polar residues" evidence="6">
    <location>
        <begin position="76"/>
        <end position="86"/>
    </location>
</feature>
<evidence type="ECO:0000256" key="3">
    <source>
        <dbReference type="ARBA" id="ARBA00022692"/>
    </source>
</evidence>
<feature type="compositionally biased region" description="Basic and acidic residues" evidence="6">
    <location>
        <begin position="66"/>
        <end position="75"/>
    </location>
</feature>
<evidence type="ECO:0000256" key="1">
    <source>
        <dbReference type="ARBA" id="ARBA00004141"/>
    </source>
</evidence>
<feature type="compositionally biased region" description="Low complexity" evidence="6">
    <location>
        <begin position="325"/>
        <end position="339"/>
    </location>
</feature>
<keyword evidence="4 7" id="KW-1133">Transmembrane helix</keyword>
<evidence type="ECO:0008006" key="10">
    <source>
        <dbReference type="Google" id="ProtNLM"/>
    </source>
</evidence>
<feature type="region of interest" description="Disordered" evidence="6">
    <location>
        <begin position="1"/>
        <end position="280"/>
    </location>
</feature>
<evidence type="ECO:0000313" key="9">
    <source>
        <dbReference type="Proteomes" id="UP000637239"/>
    </source>
</evidence>
<dbReference type="InterPro" id="IPR008010">
    <property type="entry name" value="Tatp1"/>
</dbReference>
<feature type="compositionally biased region" description="Low complexity" evidence="6">
    <location>
        <begin position="14"/>
        <end position="28"/>
    </location>
</feature>
<comment type="similarity">
    <text evidence="2">Belongs to the TAPT1 family.</text>
</comment>
<feature type="compositionally biased region" description="Basic residues" evidence="6">
    <location>
        <begin position="564"/>
        <end position="579"/>
    </location>
</feature>
<evidence type="ECO:0000256" key="6">
    <source>
        <dbReference type="SAM" id="MobiDB-lite"/>
    </source>
</evidence>
<keyword evidence="3 7" id="KW-0812">Transmembrane</keyword>
<reference evidence="8" key="2">
    <citation type="submission" date="2021-02" db="EMBL/GenBank/DDBJ databases">
        <title>Aspergillus chevalieri M1 genome sequence.</title>
        <authorList>
            <person name="Kadooka C."/>
            <person name="Mori K."/>
            <person name="Futagami T."/>
        </authorList>
    </citation>
    <scope>NUCLEOTIDE SEQUENCE</scope>
    <source>
        <strain evidence="8">M1</strain>
    </source>
</reference>
<dbReference type="GO" id="GO:0005789">
    <property type="term" value="C:endoplasmic reticulum membrane"/>
    <property type="evidence" value="ECO:0007669"/>
    <property type="project" value="TreeGrafter"/>
</dbReference>
<feature type="compositionally biased region" description="Basic and acidic residues" evidence="6">
    <location>
        <begin position="357"/>
        <end position="371"/>
    </location>
</feature>
<feature type="compositionally biased region" description="Basic and acidic residues" evidence="6">
    <location>
        <begin position="547"/>
        <end position="563"/>
    </location>
</feature>
<dbReference type="AlphaFoldDB" id="A0A7R7VXJ8"/>
<proteinExistence type="inferred from homology"/>
<feature type="compositionally biased region" description="Polar residues" evidence="6">
    <location>
        <begin position="29"/>
        <end position="52"/>
    </location>
</feature>
<organism evidence="8 9">
    <name type="scientific">Aspergillus chevalieri</name>
    <name type="common">Eurotium chevalieri</name>
    <dbReference type="NCBI Taxonomy" id="182096"/>
    <lineage>
        <taxon>Eukaryota</taxon>
        <taxon>Fungi</taxon>
        <taxon>Dikarya</taxon>
        <taxon>Ascomycota</taxon>
        <taxon>Pezizomycotina</taxon>
        <taxon>Eurotiomycetes</taxon>
        <taxon>Eurotiomycetidae</taxon>
        <taxon>Eurotiales</taxon>
        <taxon>Aspergillaceae</taxon>
        <taxon>Aspergillus</taxon>
        <taxon>Aspergillus subgen. Aspergillus</taxon>
    </lineage>
</organism>
<sequence>MAVPTPLFPPPSPASASSPSPATAPAASHDQSSGNFEYENSNSNDNRGNDVQESVPRGLSNGLHADMTERSEKTTTTDMNTGQDDSMPSIPEPPLSARADKMEAIAEDPVTTSEAEAKDEHGQKTAGSALRPKRSRARSTTSLLDGPSIFQPHTVNGETSRTDRSSSNGNLNVPLSPKGTTKATEGAHVHRGSSGEDLEGPGAMTPQRNQDKDKDGERILKLSPSKIHELTSSPQSIALRPVPESSPDNGRRVMSDNTYTTASRSGSGDGLSQPQLHLPSELRISTDVAKIQGSRDLHLDDLPEALSPGTRPVSSSSRNGRPHASRTVSTPSASSSQRQKPASSNNQRLAQTWSSRPRQDRPSITRMEHPESKHHHNHNNHGLAPPPQLAEPALPSPMPQSIPLPPVSIPTYLQLELASGRPSPLYIHRSATSDFPYESARVKLERLVNFLMLPPAVEQVLWFGLLACLDSWLYSFTILPLRFVKALYILLESWVLNLGVEFRFISGFVYNGVGRVWRRRNKTASNSAGFGEPQRSPDLDGRFRAKQEQVVERESRSRAPTEPRRRHRAETYRHHRRQKSIPSALLPDDKADILKGLLMIVTCWVLMRFDASRMYHWIRGQAAIKLYVIYNVLEVSDRLLGAIGQDVLECLFSREALERRPDGRSKVFRPFGLFLLALAYTVIHATSLFYQVMTLNVAVNSYSNALITLLLSNQFVEIKSTVFKKFEKENLFQLTCADVVERFQLWLMLTIIASRNIVETGAFNFVGSLGSTWSLSGNSSTSTNSTPLSTPPRTASSILPQSFTIFPSSLIASFSQVNTFLPSLAQVLGPFLVVLGSEILVDWLKHAYINKFNNIRPNIYGRFLDILAKDYYTNAFGDQNLTRRLGLPVIPLSCLFFRVSVQTYKMFLAASLPQQPSSTAMQATSLSSIHNHYAPAPVQSAPPLTLKTIVPSSMTHISNIFRSVLANAMPTPAQSVYIFTVILIITLFLVLLIFKLLLGISLLAFSRRRYQGMKLAEHESAHPHPHNQPHNHNGTTANHPTENTAKSRGYAVEGSKRIGSWGVVEVGDDRRRWVYADDPEGLKRVRAYEEKETKKGSEEGSFEHVQRYEMVAKRIW</sequence>
<feature type="compositionally biased region" description="Polar residues" evidence="6">
    <location>
        <begin position="255"/>
        <end position="275"/>
    </location>
</feature>
<feature type="compositionally biased region" description="Polar residues" evidence="6">
    <location>
        <begin position="151"/>
        <end position="183"/>
    </location>
</feature>
<protein>
    <recommendedName>
        <fullName evidence="10">Cytomegalovirus gH-receptor family protein</fullName>
    </recommendedName>
</protein>
<feature type="region of interest" description="Disordered" evidence="6">
    <location>
        <begin position="1018"/>
        <end position="1043"/>
    </location>
</feature>
<feature type="compositionally biased region" description="Polar residues" evidence="6">
    <location>
        <begin position="340"/>
        <end position="356"/>
    </location>
</feature>
<dbReference type="EMBL" id="AP024423">
    <property type="protein sequence ID" value="BCR92566.1"/>
    <property type="molecule type" value="Genomic_DNA"/>
</dbReference>
<dbReference type="PANTHER" id="PTHR13317:SF4">
    <property type="entry name" value="TRANSMEMBRANE ANTERIOR POSTERIOR TRANSFORMATION PROTEIN 1 HOMOLOG"/>
    <property type="match status" value="1"/>
</dbReference>
<evidence type="ECO:0000313" key="8">
    <source>
        <dbReference type="EMBL" id="BCR92566.1"/>
    </source>
</evidence>
<dbReference type="GeneID" id="66986915"/>
<feature type="transmembrane region" description="Helical" evidence="7">
    <location>
        <begin position="976"/>
        <end position="1005"/>
    </location>
</feature>
<reference evidence="8" key="1">
    <citation type="submission" date="2021-01" db="EMBL/GenBank/DDBJ databases">
        <authorList>
            <consortium name="Aspergillus chevalieri M1 genome sequencing consortium"/>
            <person name="Kazuki M."/>
            <person name="Futagami T."/>
        </authorList>
    </citation>
    <scope>NUCLEOTIDE SEQUENCE</scope>
    <source>
        <strain evidence="8">M1</strain>
    </source>
</reference>
<feature type="compositionally biased region" description="Pro residues" evidence="6">
    <location>
        <begin position="1"/>
        <end position="13"/>
    </location>
</feature>
<evidence type="ECO:0000256" key="4">
    <source>
        <dbReference type="ARBA" id="ARBA00022989"/>
    </source>
</evidence>